<comment type="subcellular location">
    <subcellularLocation>
        <location evidence="2">Cytoplasm</location>
    </subcellularLocation>
</comment>
<proteinExistence type="inferred from homology"/>
<dbReference type="GO" id="GO:0000049">
    <property type="term" value="F:tRNA binding"/>
    <property type="evidence" value="ECO:0007669"/>
    <property type="project" value="UniProtKB-KW"/>
</dbReference>
<feature type="binding site" evidence="2">
    <location>
        <position position="33"/>
    </location>
    <ligand>
        <name>ATP</name>
        <dbReference type="ChEBI" id="CHEBI:30616"/>
    </ligand>
</feature>
<keyword evidence="2" id="KW-0547">Nucleotide-binding</keyword>
<evidence type="ECO:0000313" key="5">
    <source>
        <dbReference type="EMBL" id="SHE97339.1"/>
    </source>
</evidence>
<dbReference type="NCBIfam" id="TIGR00420">
    <property type="entry name" value="trmU"/>
    <property type="match status" value="1"/>
</dbReference>
<feature type="site" description="Interaction with tRNA" evidence="2">
    <location>
        <position position="329"/>
    </location>
</feature>
<comment type="catalytic activity">
    <reaction evidence="1 2">
        <text>S-sulfanyl-L-cysteinyl-[protein] + uridine(34) in tRNA + AH2 + ATP = 2-thiouridine(34) in tRNA + L-cysteinyl-[protein] + A + AMP + diphosphate + H(+)</text>
        <dbReference type="Rhea" id="RHEA:47032"/>
        <dbReference type="Rhea" id="RHEA-COMP:10131"/>
        <dbReference type="Rhea" id="RHEA-COMP:11726"/>
        <dbReference type="Rhea" id="RHEA-COMP:11727"/>
        <dbReference type="Rhea" id="RHEA-COMP:11728"/>
        <dbReference type="ChEBI" id="CHEBI:13193"/>
        <dbReference type="ChEBI" id="CHEBI:15378"/>
        <dbReference type="ChEBI" id="CHEBI:17499"/>
        <dbReference type="ChEBI" id="CHEBI:29950"/>
        <dbReference type="ChEBI" id="CHEBI:30616"/>
        <dbReference type="ChEBI" id="CHEBI:33019"/>
        <dbReference type="ChEBI" id="CHEBI:61963"/>
        <dbReference type="ChEBI" id="CHEBI:65315"/>
        <dbReference type="ChEBI" id="CHEBI:87170"/>
        <dbReference type="ChEBI" id="CHEBI:456215"/>
        <dbReference type="EC" id="2.8.1.13"/>
    </reaction>
</comment>
<reference evidence="6" key="1">
    <citation type="submission" date="2016-11" db="EMBL/GenBank/DDBJ databases">
        <authorList>
            <person name="Varghese N."/>
            <person name="Submissions S."/>
        </authorList>
    </citation>
    <scope>NUCLEOTIDE SEQUENCE [LARGE SCALE GENOMIC DNA]</scope>
    <source>
        <strain evidence="6">DSM 19514</strain>
    </source>
</reference>
<dbReference type="NCBIfam" id="NF001138">
    <property type="entry name" value="PRK00143.1"/>
    <property type="match status" value="1"/>
</dbReference>
<dbReference type="InterPro" id="IPR014729">
    <property type="entry name" value="Rossmann-like_a/b/a_fold"/>
</dbReference>
<gene>
    <name evidence="2" type="primary">mnmA</name>
    <name evidence="5" type="ORF">SAMN02745225_02147</name>
</gene>
<dbReference type="Pfam" id="PF20259">
    <property type="entry name" value="tRNA_Me_trans_M"/>
    <property type="match status" value="1"/>
</dbReference>
<dbReference type="CDD" id="cd01998">
    <property type="entry name" value="MnmA_TRMU-like"/>
    <property type="match status" value="1"/>
</dbReference>
<feature type="domain" description="tRNA-specific 2-thiouridylase MnmA-like central" evidence="4">
    <location>
        <begin position="203"/>
        <end position="266"/>
    </location>
</feature>
<dbReference type="InterPro" id="IPR046885">
    <property type="entry name" value="MnmA-like_C"/>
</dbReference>
<keyword evidence="2" id="KW-0808">Transferase</keyword>
<dbReference type="Pfam" id="PF03054">
    <property type="entry name" value="tRNA_Me_trans"/>
    <property type="match status" value="1"/>
</dbReference>
<dbReference type="HAMAP" id="MF_00144">
    <property type="entry name" value="tRNA_thiouridyl_MnmA"/>
    <property type="match status" value="1"/>
</dbReference>
<dbReference type="SUPFAM" id="SSF52402">
    <property type="entry name" value="Adenine nucleotide alpha hydrolases-like"/>
    <property type="match status" value="1"/>
</dbReference>
<keyword evidence="2" id="KW-0694">RNA-binding</keyword>
<dbReference type="PANTHER" id="PTHR11933:SF5">
    <property type="entry name" value="MITOCHONDRIAL TRNA-SPECIFIC 2-THIOURIDYLASE 1"/>
    <property type="match status" value="1"/>
</dbReference>
<dbReference type="STRING" id="1121881.SAMN02745225_02147"/>
<sequence length="347" mass="38213">MAKVMVAMSGGVDSSVAAGLLVEQGHEVVGATLKLWGGTSDSGCCSVSDVEDARRVATQIGIKHFVFNFTEEFEAKVVDPYVTSHSRGETPNPCAECNRHIKFDLLLERAVRLGFDYLATGHYARVVDHRGKIHLARGVDRAKDQSYVLSMLKSWQIKRLMLPVGEYPKTQVREIARGFGFRNADKGDSLEVCFITKTQGRVNFLGERIPLRRAKVVDASTRNELDMDLIFETVTVGQRKGVGTLGDAKRHYVIDKDATSATVVLGAERDLYVRSQRIHNAVFASGEAGPSPEHEILVQGAAHGTAVPAYLDRDTIRYLQPRRRVAPGQLLAFYDDDVVLGSALVKE</sequence>
<dbReference type="GO" id="GO:0005737">
    <property type="term" value="C:cytoplasm"/>
    <property type="evidence" value="ECO:0007669"/>
    <property type="project" value="UniProtKB-SubCell"/>
</dbReference>
<dbReference type="Gene3D" id="2.40.30.10">
    <property type="entry name" value="Translation factors"/>
    <property type="match status" value="1"/>
</dbReference>
<dbReference type="EMBL" id="FQUL01000046">
    <property type="protein sequence ID" value="SHE97339.1"/>
    <property type="molecule type" value="Genomic_DNA"/>
</dbReference>
<dbReference type="GO" id="GO:0005524">
    <property type="term" value="F:ATP binding"/>
    <property type="evidence" value="ECO:0007669"/>
    <property type="project" value="UniProtKB-KW"/>
</dbReference>
<evidence type="ECO:0000313" key="6">
    <source>
        <dbReference type="Proteomes" id="UP000184295"/>
    </source>
</evidence>
<evidence type="ECO:0000259" key="4">
    <source>
        <dbReference type="Pfam" id="PF20259"/>
    </source>
</evidence>
<keyword evidence="2" id="KW-0819">tRNA processing</keyword>
<feature type="active site" description="Cysteine persulfide intermediate" evidence="2">
    <location>
        <position position="193"/>
    </location>
</feature>
<dbReference type="Gene3D" id="3.40.50.620">
    <property type="entry name" value="HUPs"/>
    <property type="match status" value="1"/>
</dbReference>
<accession>A0A1M4XV25</accession>
<evidence type="ECO:0000256" key="1">
    <source>
        <dbReference type="ARBA" id="ARBA00051542"/>
    </source>
</evidence>
<dbReference type="AlphaFoldDB" id="A0A1M4XV25"/>
<dbReference type="Pfam" id="PF20258">
    <property type="entry name" value="tRNA_Me_trans_C"/>
    <property type="match status" value="1"/>
</dbReference>
<keyword evidence="2" id="KW-0963">Cytoplasm</keyword>
<feature type="region of interest" description="Interaction with tRNA" evidence="2">
    <location>
        <begin position="143"/>
        <end position="145"/>
    </location>
</feature>
<feature type="site" description="Interaction with tRNA" evidence="2">
    <location>
        <position position="122"/>
    </location>
</feature>
<feature type="domain" description="tRNA-specific 2-thiouridylase MnmA-like C-terminal" evidence="3">
    <location>
        <begin position="316"/>
        <end position="345"/>
    </location>
</feature>
<evidence type="ECO:0000259" key="3">
    <source>
        <dbReference type="Pfam" id="PF20258"/>
    </source>
</evidence>
<keyword evidence="6" id="KW-1185">Reference proteome</keyword>
<feature type="binding site" evidence="2">
    <location>
        <begin position="7"/>
        <end position="14"/>
    </location>
    <ligand>
        <name>ATP</name>
        <dbReference type="ChEBI" id="CHEBI:30616"/>
    </ligand>
</feature>
<comment type="caution">
    <text evidence="2">Lacks conserved residue(s) required for the propagation of feature annotation.</text>
</comment>
<keyword evidence="2" id="KW-0820">tRNA-binding</keyword>
<dbReference type="EC" id="2.8.1.13" evidence="2"/>
<feature type="binding site" evidence="2">
    <location>
        <position position="121"/>
    </location>
    <ligand>
        <name>ATP</name>
        <dbReference type="ChEBI" id="CHEBI:30616"/>
    </ligand>
</feature>
<organism evidence="5 6">
    <name type="scientific">Ferrithrix thermotolerans DSM 19514</name>
    <dbReference type="NCBI Taxonomy" id="1121881"/>
    <lineage>
        <taxon>Bacteria</taxon>
        <taxon>Bacillati</taxon>
        <taxon>Actinomycetota</taxon>
        <taxon>Acidimicrobiia</taxon>
        <taxon>Acidimicrobiales</taxon>
        <taxon>Acidimicrobiaceae</taxon>
        <taxon>Ferrithrix</taxon>
    </lineage>
</organism>
<evidence type="ECO:0000256" key="2">
    <source>
        <dbReference type="HAMAP-Rule" id="MF_00144"/>
    </source>
</evidence>
<dbReference type="Proteomes" id="UP000184295">
    <property type="component" value="Unassembled WGS sequence"/>
</dbReference>
<dbReference type="InterPro" id="IPR046884">
    <property type="entry name" value="MnmA-like_central"/>
</dbReference>
<protein>
    <recommendedName>
        <fullName evidence="2">tRNA-specific 2-thiouridylase MnmA</fullName>
        <ecNumber evidence="2">2.8.1.13</ecNumber>
    </recommendedName>
</protein>
<dbReference type="GO" id="GO:0002143">
    <property type="term" value="P:tRNA wobble position uridine thiolation"/>
    <property type="evidence" value="ECO:0007669"/>
    <property type="project" value="TreeGrafter"/>
</dbReference>
<dbReference type="PANTHER" id="PTHR11933">
    <property type="entry name" value="TRNA 5-METHYLAMINOMETHYL-2-THIOURIDYLATE -METHYLTRANSFERASE"/>
    <property type="match status" value="1"/>
</dbReference>
<dbReference type="RefSeq" id="WP_084660439.1">
    <property type="nucleotide sequence ID" value="NZ_FQUL01000046.1"/>
</dbReference>
<comment type="similarity">
    <text evidence="2">Belongs to the MnmA/TRMU family.</text>
</comment>
<dbReference type="InterPro" id="IPR004506">
    <property type="entry name" value="MnmA-like"/>
</dbReference>
<name>A0A1M4XV25_9ACTN</name>
<dbReference type="GO" id="GO:0103016">
    <property type="term" value="F:tRNA-uridine 2-sulfurtransferase activity"/>
    <property type="evidence" value="ECO:0007669"/>
    <property type="project" value="UniProtKB-EC"/>
</dbReference>
<dbReference type="OrthoDB" id="9800696at2"/>
<keyword evidence="2" id="KW-0067">ATP-binding</keyword>
<comment type="function">
    <text evidence="2">Catalyzes the 2-thiolation of uridine at the wobble position (U34) of tRNA, leading to the formation of s(2)U34.</text>
</comment>
<feature type="active site" description="Nucleophile" evidence="2">
    <location>
        <position position="97"/>
    </location>
</feature>